<organism evidence="20">
    <name type="scientific">Bathynomus sp. YS-2016</name>
    <dbReference type="NCBI Taxonomy" id="1863031"/>
    <lineage>
        <taxon>Eukaryota</taxon>
        <taxon>Metazoa</taxon>
        <taxon>Ecdysozoa</taxon>
        <taxon>Arthropoda</taxon>
        <taxon>Crustacea</taxon>
        <taxon>Multicrustacea</taxon>
        <taxon>Malacostraca</taxon>
        <taxon>Eumalacostraca</taxon>
        <taxon>Peracarida</taxon>
        <taxon>Isopoda</taxon>
        <taxon>Cirolanidae</taxon>
        <taxon>Bathynomus</taxon>
    </lineage>
</organism>
<dbReference type="GO" id="GO:0003954">
    <property type="term" value="F:NADH dehydrogenase activity"/>
    <property type="evidence" value="ECO:0007669"/>
    <property type="project" value="TreeGrafter"/>
</dbReference>
<comment type="similarity">
    <text evidence="3 17">Belongs to the complex I subunit 4 family.</text>
</comment>
<keyword evidence="6 17" id="KW-0813">Transport</keyword>
<feature type="transmembrane region" description="Helical" evidence="17">
    <location>
        <begin position="274"/>
        <end position="297"/>
    </location>
</feature>
<comment type="subcellular location">
    <subcellularLocation>
        <location evidence="2 17">Mitochondrion membrane</location>
        <topology evidence="2 17">Multi-pass membrane protein</topology>
    </subcellularLocation>
</comment>
<evidence type="ECO:0000256" key="6">
    <source>
        <dbReference type="ARBA" id="ARBA00022448"/>
    </source>
</evidence>
<evidence type="ECO:0000259" key="18">
    <source>
        <dbReference type="Pfam" id="PF00361"/>
    </source>
</evidence>
<evidence type="ECO:0000256" key="12">
    <source>
        <dbReference type="ARBA" id="ARBA00023027"/>
    </source>
</evidence>
<feature type="domain" description="NADH:ubiquinone oxidoreductase chain 4 N-terminal" evidence="19">
    <location>
        <begin position="2"/>
        <end position="102"/>
    </location>
</feature>
<dbReference type="AlphaFoldDB" id="A0A1L2F0Q3"/>
<dbReference type="GO" id="GO:0008137">
    <property type="term" value="F:NADH dehydrogenase (ubiquinone) activity"/>
    <property type="evidence" value="ECO:0007669"/>
    <property type="project" value="UniProtKB-UniRule"/>
</dbReference>
<evidence type="ECO:0000256" key="17">
    <source>
        <dbReference type="RuleBase" id="RU003297"/>
    </source>
</evidence>
<evidence type="ECO:0000256" key="7">
    <source>
        <dbReference type="ARBA" id="ARBA00022660"/>
    </source>
</evidence>
<sequence>MMMSLLMLCSTILASQNWAMVSLLLTLILFMISPMLKHDTEWFAFYSSMAWDTTAATLILLSVWITLLMVLASSASLSPGSGKSPVLFMVNLSALMLILICTFSATNLLFFYILFEASLLPTFMLILGWGYQPERIQAGIYLLLYTLLASLPLLASLSFWSYMGGSLSMLLHLSPYSSVGIMTAWLLISILAFAVKLPLYVTHLWLPKAHVEAPVAGSMILAGILLKLGGYGLLRLLPKFVSPLQGISWALMCWSIIGSSYVGLICARQTDTKFLIALSSVAHMGLVMGGIVTMSSWGLNGALFIMVGHGFCSSGLFCIANMAYERGGSRSLLLMKGMQTTLPALTLWWFLLAISNMAAPPTLNLLGEMNVIMSLFSWSFILLCPIAWLTFFAAVYSLYLYAASQHGKPSIFPLKSKSPSVRELITLLLHWLPLNAMILAPHTMQILV</sequence>
<dbReference type="InterPro" id="IPR001750">
    <property type="entry name" value="ND/Mrp_TM"/>
</dbReference>
<dbReference type="GO" id="GO:0042773">
    <property type="term" value="P:ATP synthesis coupled electron transport"/>
    <property type="evidence" value="ECO:0007669"/>
    <property type="project" value="InterPro"/>
</dbReference>
<keyword evidence="15 17" id="KW-0472">Membrane</keyword>
<evidence type="ECO:0000256" key="9">
    <source>
        <dbReference type="ARBA" id="ARBA00022967"/>
    </source>
</evidence>
<keyword evidence="7 17" id="KW-0679">Respiratory chain</keyword>
<accession>A0A1L2F0Q3</accession>
<evidence type="ECO:0000256" key="16">
    <source>
        <dbReference type="ARBA" id="ARBA00049551"/>
    </source>
</evidence>
<dbReference type="PRINTS" id="PR01437">
    <property type="entry name" value="NUOXDRDTASE4"/>
</dbReference>
<dbReference type="GO" id="GO:0031966">
    <property type="term" value="C:mitochondrial membrane"/>
    <property type="evidence" value="ECO:0007669"/>
    <property type="project" value="UniProtKB-SubCell"/>
</dbReference>
<feature type="transmembrane region" description="Helical" evidence="17">
    <location>
        <begin position="142"/>
        <end position="162"/>
    </location>
</feature>
<evidence type="ECO:0000256" key="15">
    <source>
        <dbReference type="ARBA" id="ARBA00023136"/>
    </source>
</evidence>
<dbReference type="GO" id="GO:0015990">
    <property type="term" value="P:electron transport coupled proton transport"/>
    <property type="evidence" value="ECO:0007669"/>
    <property type="project" value="TreeGrafter"/>
</dbReference>
<feature type="transmembrane region" description="Helical" evidence="17">
    <location>
        <begin position="375"/>
        <end position="403"/>
    </location>
</feature>
<dbReference type="Pfam" id="PF01059">
    <property type="entry name" value="Oxidored_q5_N"/>
    <property type="match status" value="1"/>
</dbReference>
<keyword evidence="8 17" id="KW-0812">Transmembrane</keyword>
<dbReference type="PANTHER" id="PTHR43507">
    <property type="entry name" value="NADH-UBIQUINONE OXIDOREDUCTASE CHAIN 4"/>
    <property type="match status" value="1"/>
</dbReference>
<dbReference type="InterPro" id="IPR000260">
    <property type="entry name" value="NADH4_N"/>
</dbReference>
<feature type="transmembrane region" description="Helical" evidence="17">
    <location>
        <begin position="86"/>
        <end position="105"/>
    </location>
</feature>
<feature type="transmembrane region" description="Helical" evidence="17">
    <location>
        <begin position="111"/>
        <end position="130"/>
    </location>
</feature>
<dbReference type="PANTHER" id="PTHR43507:SF20">
    <property type="entry name" value="NADH-UBIQUINONE OXIDOREDUCTASE CHAIN 4"/>
    <property type="match status" value="1"/>
</dbReference>
<keyword evidence="10 17" id="KW-0249">Electron transport</keyword>
<feature type="transmembrane region" description="Helical" evidence="17">
    <location>
        <begin position="213"/>
        <end position="234"/>
    </location>
</feature>
<feature type="transmembrane region" description="Helical" evidence="17">
    <location>
        <begin position="246"/>
        <end position="267"/>
    </location>
</feature>
<dbReference type="EC" id="7.1.1.2" evidence="4 17"/>
<comment type="function">
    <text evidence="17">Core subunit of the mitochondrial membrane respiratory chain NADH dehydrogenase (Complex I) which catalyzes electron transfer from NADH through the respiratory chain, using ubiquinone as an electron acceptor. Essential for the catalytic activity and assembly of complex I.</text>
</comment>
<evidence type="ECO:0000256" key="10">
    <source>
        <dbReference type="ARBA" id="ARBA00022982"/>
    </source>
</evidence>
<feature type="transmembrane region" description="Helical" evidence="17">
    <location>
        <begin position="182"/>
        <end position="201"/>
    </location>
</feature>
<comment type="function">
    <text evidence="1">Core subunit of the mitochondrial membrane respiratory chain NADH dehydrogenase (Complex I) that is believed to belong to the minimal assembly required for catalysis. Complex I functions in the transfer of electrons from NADH to the respiratory chain. The immediate electron acceptor for the enzyme is believed to be ubiquinone.</text>
</comment>
<keyword evidence="12 17" id="KW-0520">NAD</keyword>
<dbReference type="EMBL" id="KU057374">
    <property type="protein sequence ID" value="ANQ92686.1"/>
    <property type="molecule type" value="Genomic_DNA"/>
</dbReference>
<feature type="transmembrane region" description="Helical" evidence="17">
    <location>
        <begin position="303"/>
        <end position="324"/>
    </location>
</feature>
<evidence type="ECO:0000256" key="11">
    <source>
        <dbReference type="ARBA" id="ARBA00022989"/>
    </source>
</evidence>
<dbReference type="Pfam" id="PF00361">
    <property type="entry name" value="Proton_antipo_M"/>
    <property type="match status" value="1"/>
</dbReference>
<evidence type="ECO:0000256" key="2">
    <source>
        <dbReference type="ARBA" id="ARBA00004225"/>
    </source>
</evidence>
<evidence type="ECO:0000256" key="1">
    <source>
        <dbReference type="ARBA" id="ARBA00003257"/>
    </source>
</evidence>
<keyword evidence="9" id="KW-1278">Translocase</keyword>
<keyword evidence="13 17" id="KW-0830">Ubiquinone</keyword>
<evidence type="ECO:0000313" key="20">
    <source>
        <dbReference type="EMBL" id="ANQ92686.1"/>
    </source>
</evidence>
<feature type="transmembrane region" description="Helical" evidence="17">
    <location>
        <begin position="345"/>
        <end position="363"/>
    </location>
</feature>
<evidence type="ECO:0000256" key="3">
    <source>
        <dbReference type="ARBA" id="ARBA00009025"/>
    </source>
</evidence>
<keyword evidence="14 17" id="KW-0496">Mitochondrion</keyword>
<evidence type="ECO:0000256" key="14">
    <source>
        <dbReference type="ARBA" id="ARBA00023128"/>
    </source>
</evidence>
<dbReference type="InterPro" id="IPR003918">
    <property type="entry name" value="NADH_UbQ_OxRdtase"/>
</dbReference>
<protein>
    <recommendedName>
        <fullName evidence="5 17">NADH-ubiquinone oxidoreductase chain 4</fullName>
        <ecNumber evidence="4 17">7.1.1.2</ecNumber>
    </recommendedName>
</protein>
<evidence type="ECO:0000259" key="19">
    <source>
        <dbReference type="Pfam" id="PF01059"/>
    </source>
</evidence>
<keyword evidence="11 17" id="KW-1133">Transmembrane helix</keyword>
<gene>
    <name evidence="20" type="primary">ND4</name>
</gene>
<reference evidence="20" key="1">
    <citation type="submission" date="2015-11" db="EMBL/GenBank/DDBJ databases">
        <authorList>
            <person name="Zhang Y."/>
            <person name="Guo Z."/>
        </authorList>
    </citation>
    <scope>NUCLEOTIDE SEQUENCE</scope>
</reference>
<evidence type="ECO:0000256" key="4">
    <source>
        <dbReference type="ARBA" id="ARBA00012944"/>
    </source>
</evidence>
<comment type="catalytic activity">
    <reaction evidence="16 17">
        <text>a ubiquinone + NADH + 5 H(+)(in) = a ubiquinol + NAD(+) + 4 H(+)(out)</text>
        <dbReference type="Rhea" id="RHEA:29091"/>
        <dbReference type="Rhea" id="RHEA-COMP:9565"/>
        <dbReference type="Rhea" id="RHEA-COMP:9566"/>
        <dbReference type="ChEBI" id="CHEBI:15378"/>
        <dbReference type="ChEBI" id="CHEBI:16389"/>
        <dbReference type="ChEBI" id="CHEBI:17976"/>
        <dbReference type="ChEBI" id="CHEBI:57540"/>
        <dbReference type="ChEBI" id="CHEBI:57945"/>
        <dbReference type="EC" id="7.1.1.2"/>
    </reaction>
</comment>
<feature type="transmembrane region" description="Helical" evidence="17">
    <location>
        <begin position="50"/>
        <end position="74"/>
    </location>
</feature>
<name>A0A1L2F0Q3_9CRUS</name>
<feature type="domain" description="NADH:quinone oxidoreductase/Mrp antiporter transmembrane" evidence="18">
    <location>
        <begin position="105"/>
        <end position="386"/>
    </location>
</feature>
<evidence type="ECO:0000256" key="5">
    <source>
        <dbReference type="ARBA" id="ARBA00021006"/>
    </source>
</evidence>
<geneLocation type="mitochondrion" evidence="20"/>
<dbReference type="GO" id="GO:0048039">
    <property type="term" value="F:ubiquinone binding"/>
    <property type="evidence" value="ECO:0007669"/>
    <property type="project" value="TreeGrafter"/>
</dbReference>
<evidence type="ECO:0000256" key="8">
    <source>
        <dbReference type="ARBA" id="ARBA00022692"/>
    </source>
</evidence>
<evidence type="ECO:0000256" key="13">
    <source>
        <dbReference type="ARBA" id="ARBA00023075"/>
    </source>
</evidence>
<proteinExistence type="inferred from homology"/>